<comment type="similarity">
    <text evidence="1 5">Belongs to the glutathione peroxidase family.</text>
</comment>
<evidence type="ECO:0000256" key="1">
    <source>
        <dbReference type="ARBA" id="ARBA00006926"/>
    </source>
</evidence>
<name>A0A542YGA5_9MICO</name>
<dbReference type="Pfam" id="PF00255">
    <property type="entry name" value="GSHPx"/>
    <property type="match status" value="1"/>
</dbReference>
<gene>
    <name evidence="6" type="ORF">FB562_0150</name>
</gene>
<evidence type="ECO:0000256" key="4">
    <source>
        <dbReference type="PIRSR" id="PIRSR000303-1"/>
    </source>
</evidence>
<dbReference type="Proteomes" id="UP000317998">
    <property type="component" value="Unassembled WGS sequence"/>
</dbReference>
<dbReference type="AlphaFoldDB" id="A0A542YGA5"/>
<keyword evidence="2 5" id="KW-0575">Peroxidase</keyword>
<dbReference type="PANTHER" id="PTHR11592">
    <property type="entry name" value="GLUTATHIONE PEROXIDASE"/>
    <property type="match status" value="1"/>
</dbReference>
<dbReference type="InterPro" id="IPR029760">
    <property type="entry name" value="GPX_CS"/>
</dbReference>
<dbReference type="SUPFAM" id="SSF52833">
    <property type="entry name" value="Thioredoxin-like"/>
    <property type="match status" value="1"/>
</dbReference>
<organism evidence="6 7">
    <name type="scientific">Homoserinimonas aerilata</name>
    <dbReference type="NCBI Taxonomy" id="1162970"/>
    <lineage>
        <taxon>Bacteria</taxon>
        <taxon>Bacillati</taxon>
        <taxon>Actinomycetota</taxon>
        <taxon>Actinomycetes</taxon>
        <taxon>Micrococcales</taxon>
        <taxon>Microbacteriaceae</taxon>
        <taxon>Homoserinimonas</taxon>
    </lineage>
</organism>
<dbReference type="PROSITE" id="PS00763">
    <property type="entry name" value="GLUTATHIONE_PEROXID_2"/>
    <property type="match status" value="1"/>
</dbReference>
<evidence type="ECO:0000256" key="2">
    <source>
        <dbReference type="ARBA" id="ARBA00022559"/>
    </source>
</evidence>
<protein>
    <recommendedName>
        <fullName evidence="5">Glutathione peroxidase</fullName>
    </recommendedName>
</protein>
<dbReference type="PRINTS" id="PR01011">
    <property type="entry name" value="GLUTPROXDASE"/>
</dbReference>
<dbReference type="PROSITE" id="PS51355">
    <property type="entry name" value="GLUTATHIONE_PEROXID_3"/>
    <property type="match status" value="1"/>
</dbReference>
<evidence type="ECO:0000256" key="5">
    <source>
        <dbReference type="RuleBase" id="RU000499"/>
    </source>
</evidence>
<dbReference type="InterPro" id="IPR036249">
    <property type="entry name" value="Thioredoxin-like_sf"/>
</dbReference>
<dbReference type="PROSITE" id="PS00460">
    <property type="entry name" value="GLUTATHIONE_PEROXID_1"/>
    <property type="match status" value="1"/>
</dbReference>
<dbReference type="GO" id="GO:0004601">
    <property type="term" value="F:peroxidase activity"/>
    <property type="evidence" value="ECO:0007669"/>
    <property type="project" value="UniProtKB-KW"/>
</dbReference>
<proteinExistence type="inferred from homology"/>
<evidence type="ECO:0000313" key="7">
    <source>
        <dbReference type="Proteomes" id="UP000317998"/>
    </source>
</evidence>
<dbReference type="CDD" id="cd00340">
    <property type="entry name" value="GSH_Peroxidase"/>
    <property type="match status" value="1"/>
</dbReference>
<keyword evidence="3 5" id="KW-0560">Oxidoreductase</keyword>
<dbReference type="Gene3D" id="3.40.30.10">
    <property type="entry name" value="Glutaredoxin"/>
    <property type="match status" value="1"/>
</dbReference>
<reference evidence="6 7" key="1">
    <citation type="submission" date="2019-06" db="EMBL/GenBank/DDBJ databases">
        <title>Sequencing the genomes of 1000 actinobacteria strains.</title>
        <authorList>
            <person name="Klenk H.-P."/>
        </authorList>
    </citation>
    <scope>NUCLEOTIDE SEQUENCE [LARGE SCALE GENOMIC DNA]</scope>
    <source>
        <strain evidence="6 7">DSM 26477</strain>
    </source>
</reference>
<sequence length="169" mass="18965">MRAYAGLMAFDNIELTRIDGTPDSFDNYRDRVVLVVNVASRCGLAPQYEQLEQLQEKYGPRGFTVLGFPSNQFAQELKTAEDIQEYCSTTWGVTFPMFEKTKVNGKNKHPIYKELHKAKDSAGLGGPIVWNFEKFLILPGGEVHRFRPPMKPDDPEIVALIEGALAKAA</sequence>
<dbReference type="EMBL" id="VFOM01000001">
    <property type="protein sequence ID" value="TQL47103.1"/>
    <property type="molecule type" value="Genomic_DNA"/>
</dbReference>
<dbReference type="InterPro" id="IPR000889">
    <property type="entry name" value="Glutathione_peroxidase"/>
</dbReference>
<dbReference type="PIRSF" id="PIRSF000303">
    <property type="entry name" value="Glutathion_perox"/>
    <property type="match status" value="1"/>
</dbReference>
<feature type="active site" evidence="4">
    <location>
        <position position="42"/>
    </location>
</feature>
<comment type="caution">
    <text evidence="6">The sequence shown here is derived from an EMBL/GenBank/DDBJ whole genome shotgun (WGS) entry which is preliminary data.</text>
</comment>
<dbReference type="GO" id="GO:0034599">
    <property type="term" value="P:cellular response to oxidative stress"/>
    <property type="evidence" value="ECO:0007669"/>
    <property type="project" value="TreeGrafter"/>
</dbReference>
<evidence type="ECO:0000313" key="6">
    <source>
        <dbReference type="EMBL" id="TQL47103.1"/>
    </source>
</evidence>
<accession>A0A542YGA5</accession>
<dbReference type="OrthoDB" id="9785502at2"/>
<dbReference type="PANTHER" id="PTHR11592:SF40">
    <property type="entry name" value="THIOREDOXIN_GLUTATHIONE PEROXIDASE BTUE"/>
    <property type="match status" value="1"/>
</dbReference>
<keyword evidence="7" id="KW-1185">Reference proteome</keyword>
<dbReference type="InterPro" id="IPR029759">
    <property type="entry name" value="GPX_AS"/>
</dbReference>
<evidence type="ECO:0000256" key="3">
    <source>
        <dbReference type="ARBA" id="ARBA00023002"/>
    </source>
</evidence>